<dbReference type="Proteomes" id="UP000432015">
    <property type="component" value="Unassembled WGS sequence"/>
</dbReference>
<evidence type="ECO:0000313" key="2">
    <source>
        <dbReference type="EMBL" id="MUN41101.1"/>
    </source>
</evidence>
<comment type="caution">
    <text evidence="2">The sequence shown here is derived from an EMBL/GenBank/DDBJ whole genome shotgun (WGS) entry which is preliminary data.</text>
</comment>
<keyword evidence="3" id="KW-1185">Reference proteome</keyword>
<dbReference type="PANTHER" id="PTHR38847">
    <property type="match status" value="1"/>
</dbReference>
<gene>
    <name evidence="2" type="ORF">GNZ18_31520</name>
</gene>
<reference evidence="2 3" key="1">
    <citation type="submission" date="2019-11" db="EMBL/GenBank/DDBJ databases">
        <authorList>
            <person name="Cao P."/>
        </authorList>
    </citation>
    <scope>NUCLEOTIDE SEQUENCE [LARGE SCALE GENOMIC DNA]</scope>
    <source>
        <strain evidence="2 3">NEAU-AAG5</strain>
    </source>
</reference>
<protein>
    <submittedName>
        <fullName evidence="2">DUF4360 domain-containing protein</fullName>
    </submittedName>
</protein>
<feature type="signal peptide" evidence="1">
    <location>
        <begin position="1"/>
        <end position="26"/>
    </location>
</feature>
<dbReference type="PANTHER" id="PTHR38847:SF1">
    <property type="entry name" value="PSEUDOURIDINE SYNTHASE RSUA_RLUA-LIKE DOMAIN-CONTAINING PROTEIN"/>
    <property type="match status" value="1"/>
</dbReference>
<evidence type="ECO:0000313" key="3">
    <source>
        <dbReference type="Proteomes" id="UP000432015"/>
    </source>
</evidence>
<keyword evidence="1" id="KW-0732">Signal</keyword>
<evidence type="ECO:0000256" key="1">
    <source>
        <dbReference type="SAM" id="SignalP"/>
    </source>
</evidence>
<proteinExistence type="predicted"/>
<dbReference type="Pfam" id="PF14273">
    <property type="entry name" value="DUF4360"/>
    <property type="match status" value="1"/>
</dbReference>
<dbReference type="AlphaFoldDB" id="A0A7K1L9K6"/>
<feature type="chain" id="PRO_5029568922" evidence="1">
    <location>
        <begin position="27"/>
        <end position="208"/>
    </location>
</feature>
<sequence>MNAKSTTVVLAGALGLAALTTAPASAAPAAPEGVSIEVASVNGSGCPQGTSSVVISENRTAFTVNYSEYLAYAGGEAPPTAFRKNCQINLRVRHPANYTYGIIGADHRGFAGLQAGATGLVRTSYYFQGSPTNQVGDHQLKGPYADDWQFSDRFSDVRYKPCDEERNLNLNTELRVNAGGSDSDKMSFLSMDSTHSSARYLFAWRRCP</sequence>
<accession>A0A7K1L9K6</accession>
<organism evidence="2 3">
    <name type="scientific">Actinomadura litoris</name>
    <dbReference type="NCBI Taxonomy" id="2678616"/>
    <lineage>
        <taxon>Bacteria</taxon>
        <taxon>Bacillati</taxon>
        <taxon>Actinomycetota</taxon>
        <taxon>Actinomycetes</taxon>
        <taxon>Streptosporangiales</taxon>
        <taxon>Thermomonosporaceae</taxon>
        <taxon>Actinomadura</taxon>
    </lineage>
</organism>
<dbReference type="InterPro" id="IPR025649">
    <property type="entry name" value="DUF4360"/>
</dbReference>
<name>A0A7K1L9K6_9ACTN</name>
<dbReference type="EMBL" id="WOFH01000013">
    <property type="protein sequence ID" value="MUN41101.1"/>
    <property type="molecule type" value="Genomic_DNA"/>
</dbReference>